<sequence length="262" mass="30829">MTKNDIIILGSGMSILDLSAAEIEYINQCSVRIAVNKFMAFYKKVNIMPTHVYYVDAYEKSVVLFLQHIFNVCRKDKLENLTFILGKHLNQKKVISNLLYFYLKKNYLKFKKIDNVNLFLVPKNCFFEFISHQDWLHGNEWSHTLKQPLFHYRGSLSTVLNYVSIKYPNHPIKLVGVDFNSPDYFFQKELEKLNFAWQDWTTPIIQKEKNHFSAIPYEGTTIFDKFEFIIENLHKSGNEIFSCNPNGLLVSKNLVKYNKIIS</sequence>
<dbReference type="HOGENOM" id="CLU_1061338_0_0_3"/>
<dbReference type="STRING" id="111780.Sta7437_2605"/>
<name>K9XVM4_STAC7</name>
<gene>
    <name evidence="1" type="ordered locus">Sta7437_2605</name>
</gene>
<dbReference type="eggNOG" id="ENOG5032K05">
    <property type="taxonomic scope" value="Bacteria"/>
</dbReference>
<dbReference type="EMBL" id="CP003653">
    <property type="protein sequence ID" value="AFZ36136.1"/>
    <property type="molecule type" value="Genomic_DNA"/>
</dbReference>
<organism evidence="1 2">
    <name type="scientific">Stanieria cyanosphaera (strain ATCC 29371 / PCC 7437)</name>
    <dbReference type="NCBI Taxonomy" id="111780"/>
    <lineage>
        <taxon>Bacteria</taxon>
        <taxon>Bacillati</taxon>
        <taxon>Cyanobacteriota</taxon>
        <taxon>Cyanophyceae</taxon>
        <taxon>Pleurocapsales</taxon>
        <taxon>Dermocarpellaceae</taxon>
        <taxon>Stanieria</taxon>
    </lineage>
</organism>
<dbReference type="RefSeq" id="WP_015193804.1">
    <property type="nucleotide sequence ID" value="NC_019748.1"/>
</dbReference>
<dbReference type="KEGG" id="scs:Sta7437_2605"/>
<protein>
    <submittedName>
        <fullName evidence="1">Uncharacterized protein</fullName>
    </submittedName>
</protein>
<evidence type="ECO:0000313" key="1">
    <source>
        <dbReference type="EMBL" id="AFZ36136.1"/>
    </source>
</evidence>
<keyword evidence="2" id="KW-1185">Reference proteome</keyword>
<accession>K9XVM4</accession>
<evidence type="ECO:0000313" key="2">
    <source>
        <dbReference type="Proteomes" id="UP000010473"/>
    </source>
</evidence>
<proteinExistence type="predicted"/>
<dbReference type="OrthoDB" id="581661at2"/>
<reference evidence="2" key="1">
    <citation type="journal article" date="2013" name="Proc. Natl. Acad. Sci. U.S.A.">
        <title>Improving the coverage of the cyanobacterial phylum using diversity-driven genome sequencing.</title>
        <authorList>
            <person name="Shih P.M."/>
            <person name="Wu D."/>
            <person name="Latifi A."/>
            <person name="Axen S.D."/>
            <person name="Fewer D.P."/>
            <person name="Talla E."/>
            <person name="Calteau A."/>
            <person name="Cai F."/>
            <person name="Tandeau de Marsac N."/>
            <person name="Rippka R."/>
            <person name="Herdman M."/>
            <person name="Sivonen K."/>
            <person name="Coursin T."/>
            <person name="Laurent T."/>
            <person name="Goodwin L."/>
            <person name="Nolan M."/>
            <person name="Davenport K.W."/>
            <person name="Han C.S."/>
            <person name="Rubin E.M."/>
            <person name="Eisen J.A."/>
            <person name="Woyke T."/>
            <person name="Gugger M."/>
            <person name="Kerfeld C.A."/>
        </authorList>
    </citation>
    <scope>NUCLEOTIDE SEQUENCE [LARGE SCALE GENOMIC DNA]</scope>
    <source>
        <strain evidence="2">ATCC 29371 / PCC 7437</strain>
    </source>
</reference>
<dbReference type="AlphaFoldDB" id="K9XVM4"/>
<dbReference type="Proteomes" id="UP000010473">
    <property type="component" value="Chromosome"/>
</dbReference>